<dbReference type="AlphaFoldDB" id="A0A5K7ZPN9"/>
<accession>A0A5K7ZPN9</accession>
<sequence>MLKLSAMAQIICIANQKGGVGKTTTAVNLSAALAVCEKRTLLVDCDPQANATTGVGLDKSHLIKTLYHGMIGDASADAVIVDSQIEFLKVMPARVELIGFDVEMMDRPDREQALRHLLKPVVKAFDYIIIDCPPSLSLLTVNAMTAADALLIPLQCEFYALEGLSQLVQTYQRIKSGLNPKLKIAGVLLTMFDRRTNLSHQVAEDAESHFKTLVYKTMIPRNVRLGEAPSFGQPILLYDAMSVGATSYFALAKEILAANHTGHA</sequence>
<dbReference type="InterPro" id="IPR027417">
    <property type="entry name" value="P-loop_NTPase"/>
</dbReference>
<dbReference type="Pfam" id="PF13614">
    <property type="entry name" value="AAA_31"/>
    <property type="match status" value="1"/>
</dbReference>
<protein>
    <submittedName>
        <fullName evidence="2">Chromosome partitioning protein ParA</fullName>
    </submittedName>
</protein>
<dbReference type="PRINTS" id="PR00091">
    <property type="entry name" value="NITROGNASEII"/>
</dbReference>
<evidence type="ECO:0000313" key="2">
    <source>
        <dbReference type="EMBL" id="BBO82647.1"/>
    </source>
</evidence>
<name>A0A5K7ZPN9_9BACT</name>
<dbReference type="InterPro" id="IPR025669">
    <property type="entry name" value="AAA_dom"/>
</dbReference>
<feature type="domain" description="AAA" evidence="1">
    <location>
        <begin position="9"/>
        <end position="184"/>
    </location>
</feature>
<proteinExistence type="predicted"/>
<dbReference type="EMBL" id="AP021876">
    <property type="protein sequence ID" value="BBO82647.1"/>
    <property type="molecule type" value="Genomic_DNA"/>
</dbReference>
<dbReference type="InterPro" id="IPR050678">
    <property type="entry name" value="DNA_Partitioning_ATPase"/>
</dbReference>
<reference evidence="2 3" key="1">
    <citation type="submission" date="2019-11" db="EMBL/GenBank/DDBJ databases">
        <title>Comparative genomics of hydrocarbon-degrading Desulfosarcina strains.</title>
        <authorList>
            <person name="Watanabe M."/>
            <person name="Kojima H."/>
            <person name="Fukui M."/>
        </authorList>
    </citation>
    <scope>NUCLEOTIDE SEQUENCE [LARGE SCALE GENOMIC DNA]</scope>
    <source>
        <strain evidence="2 3">28bB2T</strain>
    </source>
</reference>
<gene>
    <name evidence="2" type="ORF">DSCO28_32130</name>
</gene>
<organism evidence="2 3">
    <name type="scientific">Desulfosarcina ovata subsp. sediminis</name>
    <dbReference type="NCBI Taxonomy" id="885957"/>
    <lineage>
        <taxon>Bacteria</taxon>
        <taxon>Pseudomonadati</taxon>
        <taxon>Thermodesulfobacteriota</taxon>
        <taxon>Desulfobacteria</taxon>
        <taxon>Desulfobacterales</taxon>
        <taxon>Desulfosarcinaceae</taxon>
        <taxon>Desulfosarcina</taxon>
    </lineage>
</organism>
<evidence type="ECO:0000259" key="1">
    <source>
        <dbReference type="Pfam" id="PF13614"/>
    </source>
</evidence>
<dbReference type="CDD" id="cd02042">
    <property type="entry name" value="ParAB_family"/>
    <property type="match status" value="1"/>
</dbReference>
<dbReference type="Gene3D" id="3.40.50.300">
    <property type="entry name" value="P-loop containing nucleotide triphosphate hydrolases"/>
    <property type="match status" value="1"/>
</dbReference>
<dbReference type="PANTHER" id="PTHR13696">
    <property type="entry name" value="P-LOOP CONTAINING NUCLEOSIDE TRIPHOSPHATE HYDROLASE"/>
    <property type="match status" value="1"/>
</dbReference>
<dbReference type="Proteomes" id="UP000425960">
    <property type="component" value="Chromosome"/>
</dbReference>
<evidence type="ECO:0000313" key="3">
    <source>
        <dbReference type="Proteomes" id="UP000425960"/>
    </source>
</evidence>
<dbReference type="SUPFAM" id="SSF52540">
    <property type="entry name" value="P-loop containing nucleoside triphosphate hydrolases"/>
    <property type="match status" value="1"/>
</dbReference>
<dbReference type="FunFam" id="3.40.50.300:FF:000285">
    <property type="entry name" value="Sporulation initiation inhibitor Soj"/>
    <property type="match status" value="1"/>
</dbReference>
<dbReference type="KEGG" id="dov:DSCO28_32130"/>
<dbReference type="PANTHER" id="PTHR13696:SF52">
    <property type="entry name" value="PARA FAMILY PROTEIN CT_582"/>
    <property type="match status" value="1"/>
</dbReference>